<name>A0A2R8A6V1_9RHOB</name>
<dbReference type="SUPFAM" id="SSF46894">
    <property type="entry name" value="C-terminal effector domain of the bipartite response regulators"/>
    <property type="match status" value="1"/>
</dbReference>
<dbReference type="InterPro" id="IPR000792">
    <property type="entry name" value="Tscrpt_reg_LuxR_C"/>
</dbReference>
<feature type="domain" description="HTH luxR-type" evidence="4">
    <location>
        <begin position="138"/>
        <end position="203"/>
    </location>
</feature>
<dbReference type="Pfam" id="PF00072">
    <property type="entry name" value="Response_reg"/>
    <property type="match status" value="1"/>
</dbReference>
<evidence type="ECO:0000256" key="3">
    <source>
        <dbReference type="PROSITE-ProRule" id="PRU00169"/>
    </source>
</evidence>
<dbReference type="AlphaFoldDB" id="A0A2R8A6V1"/>
<sequence length="205" mass="22206">MRILIADDHDLVRETLSAFLTNEGEFEVVLAEDLPSAKDRIAEDGPYDLVLLDYGMPGMNGLDGLGEAQAANGGKPVALMSGIAPKEIAQKAVDQGAAGFLPKTIAAKSLVNAVRFMCMGETYIPHDFLTREEEEVAKHPLAAKMSERELQVLGGLCRGLSNKEIARELDLQEVTVKLHVKTLSRKLEARNRTHAAMIGKEAGLV</sequence>
<dbReference type="RefSeq" id="WP_108780727.1">
    <property type="nucleotide sequence ID" value="NZ_OMKW01000001.1"/>
</dbReference>
<dbReference type="InterPro" id="IPR051015">
    <property type="entry name" value="EvgA-like"/>
</dbReference>
<reference evidence="6 7" key="1">
    <citation type="submission" date="2018-03" db="EMBL/GenBank/DDBJ databases">
        <authorList>
            <person name="Keele B.F."/>
        </authorList>
    </citation>
    <scope>NUCLEOTIDE SEQUENCE [LARGE SCALE GENOMIC DNA]</scope>
    <source>
        <strain evidence="6 7">CeCT 8812</strain>
    </source>
</reference>
<evidence type="ECO:0000256" key="2">
    <source>
        <dbReference type="ARBA" id="ARBA00023125"/>
    </source>
</evidence>
<dbReference type="PROSITE" id="PS50043">
    <property type="entry name" value="HTH_LUXR_2"/>
    <property type="match status" value="1"/>
</dbReference>
<dbReference type="CDD" id="cd17535">
    <property type="entry name" value="REC_NarL-like"/>
    <property type="match status" value="1"/>
</dbReference>
<protein>
    <submittedName>
        <fullName evidence="6">Response regulator protein VraR</fullName>
    </submittedName>
</protein>
<dbReference type="Pfam" id="PF00196">
    <property type="entry name" value="GerE"/>
    <property type="match status" value="1"/>
</dbReference>
<dbReference type="PANTHER" id="PTHR45566">
    <property type="entry name" value="HTH-TYPE TRANSCRIPTIONAL REGULATOR YHJB-RELATED"/>
    <property type="match status" value="1"/>
</dbReference>
<evidence type="ECO:0000259" key="5">
    <source>
        <dbReference type="PROSITE" id="PS50110"/>
    </source>
</evidence>
<dbReference type="PANTHER" id="PTHR45566:SF2">
    <property type="entry name" value="NARL SUBFAMILY"/>
    <property type="match status" value="1"/>
</dbReference>
<dbReference type="InterPro" id="IPR058245">
    <property type="entry name" value="NreC/VraR/RcsB-like_REC"/>
</dbReference>
<evidence type="ECO:0000259" key="4">
    <source>
        <dbReference type="PROSITE" id="PS50043"/>
    </source>
</evidence>
<evidence type="ECO:0000313" key="6">
    <source>
        <dbReference type="EMBL" id="SPF27973.1"/>
    </source>
</evidence>
<keyword evidence="2" id="KW-0238">DNA-binding</keyword>
<dbReference type="GO" id="GO:0003677">
    <property type="term" value="F:DNA binding"/>
    <property type="evidence" value="ECO:0007669"/>
    <property type="project" value="UniProtKB-KW"/>
</dbReference>
<evidence type="ECO:0000256" key="1">
    <source>
        <dbReference type="ARBA" id="ARBA00022553"/>
    </source>
</evidence>
<dbReference type="SUPFAM" id="SSF52172">
    <property type="entry name" value="CheY-like"/>
    <property type="match status" value="1"/>
</dbReference>
<organism evidence="6 7">
    <name type="scientific">Pontivivens insulae</name>
    <dbReference type="NCBI Taxonomy" id="1639689"/>
    <lineage>
        <taxon>Bacteria</taxon>
        <taxon>Pseudomonadati</taxon>
        <taxon>Pseudomonadota</taxon>
        <taxon>Alphaproteobacteria</taxon>
        <taxon>Rhodobacterales</taxon>
        <taxon>Paracoccaceae</taxon>
        <taxon>Pontivivens</taxon>
    </lineage>
</organism>
<dbReference type="SMART" id="SM00448">
    <property type="entry name" value="REC"/>
    <property type="match status" value="1"/>
</dbReference>
<feature type="modified residue" description="4-aspartylphosphate" evidence="3">
    <location>
        <position position="53"/>
    </location>
</feature>
<dbReference type="InterPro" id="IPR011006">
    <property type="entry name" value="CheY-like_superfamily"/>
</dbReference>
<dbReference type="PROSITE" id="PS50110">
    <property type="entry name" value="RESPONSE_REGULATORY"/>
    <property type="match status" value="1"/>
</dbReference>
<keyword evidence="7" id="KW-1185">Reference proteome</keyword>
<keyword evidence="1 3" id="KW-0597">Phosphoprotein</keyword>
<dbReference type="PRINTS" id="PR00038">
    <property type="entry name" value="HTHLUXR"/>
</dbReference>
<dbReference type="EMBL" id="OMKW01000001">
    <property type="protein sequence ID" value="SPF27973.1"/>
    <property type="molecule type" value="Genomic_DNA"/>
</dbReference>
<dbReference type="GO" id="GO:0006355">
    <property type="term" value="P:regulation of DNA-templated transcription"/>
    <property type="evidence" value="ECO:0007669"/>
    <property type="project" value="InterPro"/>
</dbReference>
<feature type="domain" description="Response regulatory" evidence="5">
    <location>
        <begin position="2"/>
        <end position="118"/>
    </location>
</feature>
<dbReference type="InterPro" id="IPR001789">
    <property type="entry name" value="Sig_transdc_resp-reg_receiver"/>
</dbReference>
<accession>A0A2R8A6V1</accession>
<dbReference type="SMART" id="SM00421">
    <property type="entry name" value="HTH_LUXR"/>
    <property type="match status" value="1"/>
</dbReference>
<dbReference type="CDD" id="cd06170">
    <property type="entry name" value="LuxR_C_like"/>
    <property type="match status" value="1"/>
</dbReference>
<dbReference type="Gene3D" id="3.40.50.2300">
    <property type="match status" value="1"/>
</dbReference>
<dbReference type="GO" id="GO:0000160">
    <property type="term" value="P:phosphorelay signal transduction system"/>
    <property type="evidence" value="ECO:0007669"/>
    <property type="project" value="InterPro"/>
</dbReference>
<dbReference type="InterPro" id="IPR016032">
    <property type="entry name" value="Sig_transdc_resp-reg_C-effctor"/>
</dbReference>
<evidence type="ECO:0000313" key="7">
    <source>
        <dbReference type="Proteomes" id="UP000244932"/>
    </source>
</evidence>
<gene>
    <name evidence="6" type="primary">vraR</name>
    <name evidence="6" type="ORF">POI8812_00268</name>
</gene>
<dbReference type="Proteomes" id="UP000244932">
    <property type="component" value="Unassembled WGS sequence"/>
</dbReference>
<dbReference type="OrthoDB" id="3679796at2"/>
<proteinExistence type="predicted"/>